<evidence type="ECO:0000313" key="2">
    <source>
        <dbReference type="Proteomes" id="UP001598130"/>
    </source>
</evidence>
<protein>
    <submittedName>
        <fullName evidence="1">DUF3253 domain-containing protein</fullName>
    </submittedName>
</protein>
<dbReference type="RefSeq" id="WP_377367562.1">
    <property type="nucleotide sequence ID" value="NZ_JAOTJD010000004.1"/>
</dbReference>
<organism evidence="1 2">
    <name type="scientific">Phenylobacterium ferrooxidans</name>
    <dbReference type="NCBI Taxonomy" id="2982689"/>
    <lineage>
        <taxon>Bacteria</taxon>
        <taxon>Pseudomonadati</taxon>
        <taxon>Pseudomonadota</taxon>
        <taxon>Alphaproteobacteria</taxon>
        <taxon>Caulobacterales</taxon>
        <taxon>Caulobacteraceae</taxon>
        <taxon>Phenylobacterium</taxon>
    </lineage>
</organism>
<dbReference type="InterPro" id="IPR036388">
    <property type="entry name" value="WH-like_DNA-bd_sf"/>
</dbReference>
<dbReference type="Pfam" id="PF11625">
    <property type="entry name" value="DUF3253"/>
    <property type="match status" value="1"/>
</dbReference>
<dbReference type="InterPro" id="IPR036390">
    <property type="entry name" value="WH_DNA-bd_sf"/>
</dbReference>
<evidence type="ECO:0000313" key="1">
    <source>
        <dbReference type="EMBL" id="MFD3262978.1"/>
    </source>
</evidence>
<accession>A0ABW6CQ94</accession>
<proteinExistence type="predicted"/>
<dbReference type="InterPro" id="IPR021660">
    <property type="entry name" value="DUF3253"/>
</dbReference>
<name>A0ABW6CQ94_9CAUL</name>
<dbReference type="EMBL" id="JAOTJD010000004">
    <property type="protein sequence ID" value="MFD3262978.1"/>
    <property type="molecule type" value="Genomic_DNA"/>
</dbReference>
<dbReference type="Gene3D" id="1.10.10.10">
    <property type="entry name" value="Winged helix-like DNA-binding domain superfamily/Winged helix DNA-binding domain"/>
    <property type="match status" value="1"/>
</dbReference>
<dbReference type="SUPFAM" id="SSF46785">
    <property type="entry name" value="Winged helix' DNA-binding domain"/>
    <property type="match status" value="1"/>
</dbReference>
<comment type="caution">
    <text evidence="1">The sequence shown here is derived from an EMBL/GenBank/DDBJ whole genome shotgun (WGS) entry which is preliminary data.</text>
</comment>
<keyword evidence="2" id="KW-1185">Reference proteome</keyword>
<sequence>MSIDMEAVILEIVGKLPPGKSASSEEVARAADSERWQRLTGHVRATARGLARQGRLTVLRHNKPADPDTFKGVYRLRLPTDDERAAALAKAAETPVVEAPGETEV</sequence>
<reference evidence="1 2" key="1">
    <citation type="submission" date="2022-09" db="EMBL/GenBank/DDBJ databases">
        <title>New species of Phenylobacterium.</title>
        <authorList>
            <person name="Mieszkin S."/>
        </authorList>
    </citation>
    <scope>NUCLEOTIDE SEQUENCE [LARGE SCALE GENOMIC DNA]</scope>
    <source>
        <strain evidence="1 2">HK31-G</strain>
    </source>
</reference>
<gene>
    <name evidence="1" type="ORF">OCL97_03245</name>
</gene>
<dbReference type="Proteomes" id="UP001598130">
    <property type="component" value="Unassembled WGS sequence"/>
</dbReference>